<name>A0A2V3IPU0_9FLOR</name>
<keyword evidence="2" id="KW-1185">Reference proteome</keyword>
<sequence>MACSNESDEFDSIINLESGFEHEGRRDAQQGGAQAGYNEGRQLGWTSSVALTAEVEFYHGGSAAILALWRSFPQAVKPKAVSEARTIVQLCESTMLGVRGNDDSMDMEKIVGEVKKAFKVMMAVQGLIGVRFESGAQSRLADLSF</sequence>
<proteinExistence type="predicted"/>
<accession>A0A2V3IPU0</accession>
<organism evidence="1 2">
    <name type="scientific">Gracilariopsis chorda</name>
    <dbReference type="NCBI Taxonomy" id="448386"/>
    <lineage>
        <taxon>Eukaryota</taxon>
        <taxon>Rhodophyta</taxon>
        <taxon>Florideophyceae</taxon>
        <taxon>Rhodymeniophycidae</taxon>
        <taxon>Gracilariales</taxon>
        <taxon>Gracilariaceae</taxon>
        <taxon>Gracilariopsis</taxon>
    </lineage>
</organism>
<evidence type="ECO:0000313" key="1">
    <source>
        <dbReference type="EMBL" id="PXF44096.1"/>
    </source>
</evidence>
<reference evidence="1 2" key="1">
    <citation type="journal article" date="2018" name="Mol. Biol. Evol.">
        <title>Analysis of the draft genome of the red seaweed Gracilariopsis chorda provides insights into genome size evolution in Rhodophyta.</title>
        <authorList>
            <person name="Lee J."/>
            <person name="Yang E.C."/>
            <person name="Graf L."/>
            <person name="Yang J.H."/>
            <person name="Qiu H."/>
            <person name="Zel Zion U."/>
            <person name="Chan C.X."/>
            <person name="Stephens T.G."/>
            <person name="Weber A.P.M."/>
            <person name="Boo G.H."/>
            <person name="Boo S.M."/>
            <person name="Kim K.M."/>
            <person name="Shin Y."/>
            <person name="Jung M."/>
            <person name="Lee S.J."/>
            <person name="Yim H.S."/>
            <person name="Lee J.H."/>
            <person name="Bhattacharya D."/>
            <person name="Yoon H.S."/>
        </authorList>
    </citation>
    <scope>NUCLEOTIDE SEQUENCE [LARGE SCALE GENOMIC DNA]</scope>
    <source>
        <strain evidence="1 2">SKKU-2015</strain>
        <tissue evidence="1">Whole body</tissue>
    </source>
</reference>
<dbReference type="EMBL" id="NBIV01000102">
    <property type="protein sequence ID" value="PXF44096.1"/>
    <property type="molecule type" value="Genomic_DNA"/>
</dbReference>
<evidence type="ECO:0008006" key="3">
    <source>
        <dbReference type="Google" id="ProtNLM"/>
    </source>
</evidence>
<comment type="caution">
    <text evidence="1">The sequence shown here is derived from an EMBL/GenBank/DDBJ whole genome shotgun (WGS) entry which is preliminary data.</text>
</comment>
<protein>
    <recommendedName>
        <fullName evidence="3">Essential protein Yae1 N-terminal domain-containing protein</fullName>
    </recommendedName>
</protein>
<gene>
    <name evidence="1" type="ORF">BWQ96_06177</name>
</gene>
<dbReference type="Proteomes" id="UP000247409">
    <property type="component" value="Unassembled WGS sequence"/>
</dbReference>
<evidence type="ECO:0000313" key="2">
    <source>
        <dbReference type="Proteomes" id="UP000247409"/>
    </source>
</evidence>
<dbReference type="AlphaFoldDB" id="A0A2V3IPU0"/>